<organism evidence="2 3">
    <name type="scientific">Athelia psychrophila</name>
    <dbReference type="NCBI Taxonomy" id="1759441"/>
    <lineage>
        <taxon>Eukaryota</taxon>
        <taxon>Fungi</taxon>
        <taxon>Dikarya</taxon>
        <taxon>Basidiomycota</taxon>
        <taxon>Agaricomycotina</taxon>
        <taxon>Agaricomycetes</taxon>
        <taxon>Agaricomycetidae</taxon>
        <taxon>Atheliales</taxon>
        <taxon>Atheliaceae</taxon>
        <taxon>Athelia</taxon>
    </lineage>
</organism>
<protein>
    <submittedName>
        <fullName evidence="2">Uncharacterized protein</fullName>
    </submittedName>
</protein>
<evidence type="ECO:0000313" key="3">
    <source>
        <dbReference type="Proteomes" id="UP000076532"/>
    </source>
</evidence>
<sequence>MVLPIGVNDGTVEMRSVHAGVTKSLSPQTWFQYDQLGFQAVQDSFVAFGNKVFTKAEQANRALAAELKSDLTEETIPPLPMTLLSIPELDSETPTTAIELHSGTPPTAAIDTTPPTTALPFDLDNDLHRLLNGSIVSEDPELELEPEPEPRIHQDDFFATFDAAMLTFPTNGIAGPSHFTHIPSILPDGVTANISQDLPPLTPWDNQARSRHTLPPLPPFTPPYPPQLSPDSTWPASSDNTPPPSQSMLSRGASQEPFRFQFQSCDSRQGLQALPSPPHSMSPPNGRHPSPPLPLDVLLVEDILPEMKAIYAPALDHADRWGVSWSRCVAALIAFERSRGFSAKSYALPTSKKRPGLFKQWLALRRPASGADWDALGSSDGVAYGAEWWAWWVDLQPTGRRVEGDFLMARRDAGPIAWKRLSKSGPNGMLLVLVGLVWWKMMIGNVDENWCKAVVDVTWAIHEMKNTPDVPKKRKK</sequence>
<dbReference type="AlphaFoldDB" id="A0A166HRD6"/>
<feature type="compositionally biased region" description="Pro residues" evidence="1">
    <location>
        <begin position="215"/>
        <end position="228"/>
    </location>
</feature>
<dbReference type="STRING" id="436010.A0A166HRD6"/>
<dbReference type="Proteomes" id="UP000076532">
    <property type="component" value="Unassembled WGS sequence"/>
</dbReference>
<gene>
    <name evidence="2" type="ORF">FIBSPDRAFT_955687</name>
</gene>
<dbReference type="OrthoDB" id="2803783at2759"/>
<name>A0A166HRD6_9AGAM</name>
<reference evidence="2 3" key="1">
    <citation type="journal article" date="2016" name="Mol. Biol. Evol.">
        <title>Comparative Genomics of Early-Diverging Mushroom-Forming Fungi Provides Insights into the Origins of Lignocellulose Decay Capabilities.</title>
        <authorList>
            <person name="Nagy L.G."/>
            <person name="Riley R."/>
            <person name="Tritt A."/>
            <person name="Adam C."/>
            <person name="Daum C."/>
            <person name="Floudas D."/>
            <person name="Sun H."/>
            <person name="Yadav J.S."/>
            <person name="Pangilinan J."/>
            <person name="Larsson K.H."/>
            <person name="Matsuura K."/>
            <person name="Barry K."/>
            <person name="Labutti K."/>
            <person name="Kuo R."/>
            <person name="Ohm R.A."/>
            <person name="Bhattacharya S.S."/>
            <person name="Shirouzu T."/>
            <person name="Yoshinaga Y."/>
            <person name="Martin F.M."/>
            <person name="Grigoriev I.V."/>
            <person name="Hibbett D.S."/>
        </authorList>
    </citation>
    <scope>NUCLEOTIDE SEQUENCE [LARGE SCALE GENOMIC DNA]</scope>
    <source>
        <strain evidence="2 3">CBS 109695</strain>
    </source>
</reference>
<keyword evidence="3" id="KW-1185">Reference proteome</keyword>
<feature type="compositionally biased region" description="Polar residues" evidence="1">
    <location>
        <begin position="231"/>
        <end position="253"/>
    </location>
</feature>
<feature type="region of interest" description="Disordered" evidence="1">
    <location>
        <begin position="269"/>
        <end position="292"/>
    </location>
</feature>
<proteinExistence type="predicted"/>
<feature type="region of interest" description="Disordered" evidence="1">
    <location>
        <begin position="197"/>
        <end position="253"/>
    </location>
</feature>
<evidence type="ECO:0000313" key="2">
    <source>
        <dbReference type="EMBL" id="KZP19148.1"/>
    </source>
</evidence>
<dbReference type="EMBL" id="KV417566">
    <property type="protein sequence ID" value="KZP19148.1"/>
    <property type="molecule type" value="Genomic_DNA"/>
</dbReference>
<evidence type="ECO:0000256" key="1">
    <source>
        <dbReference type="SAM" id="MobiDB-lite"/>
    </source>
</evidence>
<accession>A0A166HRD6</accession>